<feature type="transmembrane region" description="Helical" evidence="1">
    <location>
        <begin position="137"/>
        <end position="158"/>
    </location>
</feature>
<sequence>MLRCHGNLGIVLRCAGLLHHQHLHAVRLSQVPQQVRLGQQYPGAAVFKHVGQALCRELRVERHIGATGLEGREQANHHVQGTLHVYCNQHVRADAHVDQTMGEPIGATVEFAVAQALIIEMQRDGVGLRRGLGLKQLVYTAFAWVVGVAAVPVVHHVLPLRRAEHRQVVQGHRGILQDRAQQVLPMLGQTLHGRRVKQIRGVSQRGPETVHRFLGFQVQVELRAVTGPIHGLQIQAGQLHRG</sequence>
<comment type="caution">
    <text evidence="2">The sequence shown here is derived from an EMBL/GenBank/DDBJ whole genome shotgun (WGS) entry which is preliminary data.</text>
</comment>
<keyword evidence="1" id="KW-1133">Transmembrane helix</keyword>
<organism evidence="2 3">
    <name type="scientific">Pseudomonas fluorescens</name>
    <dbReference type="NCBI Taxonomy" id="294"/>
    <lineage>
        <taxon>Bacteria</taxon>
        <taxon>Pseudomonadati</taxon>
        <taxon>Pseudomonadota</taxon>
        <taxon>Gammaproteobacteria</taxon>
        <taxon>Pseudomonadales</taxon>
        <taxon>Pseudomonadaceae</taxon>
        <taxon>Pseudomonas</taxon>
    </lineage>
</organism>
<accession>A0A120G5X3</accession>
<reference evidence="2 3" key="1">
    <citation type="submission" date="2015-05" db="EMBL/GenBank/DDBJ databases">
        <title>A genomic and transcriptomic approach to investigate the blue pigment phenotype in Pseudomonas fluorescens.</title>
        <authorList>
            <person name="Andreani N.A."/>
            <person name="Cardazzo B."/>
        </authorList>
    </citation>
    <scope>NUCLEOTIDE SEQUENCE [LARGE SCALE GENOMIC DNA]</scope>
    <source>
        <strain evidence="2 3">Ps_22</strain>
    </source>
</reference>
<keyword evidence="1" id="KW-0472">Membrane</keyword>
<evidence type="ECO:0000313" key="3">
    <source>
        <dbReference type="Proteomes" id="UP000061348"/>
    </source>
</evidence>
<protein>
    <submittedName>
        <fullName evidence="2">Uncharacterized protein</fullName>
    </submittedName>
</protein>
<gene>
    <name evidence="2" type="ORF">PFLmoz3_05829</name>
</gene>
<dbReference type="Proteomes" id="UP000061348">
    <property type="component" value="Unassembled WGS sequence"/>
</dbReference>
<evidence type="ECO:0000256" key="1">
    <source>
        <dbReference type="SAM" id="Phobius"/>
    </source>
</evidence>
<dbReference type="AntiFam" id="ANF00178">
    <property type="entry name" value="Shadow ORF (opposite dhbF)"/>
</dbReference>
<dbReference type="EMBL" id="LCYA01000154">
    <property type="protein sequence ID" value="KWV84791.1"/>
    <property type="molecule type" value="Genomic_DNA"/>
</dbReference>
<evidence type="ECO:0000313" key="2">
    <source>
        <dbReference type="EMBL" id="KWV84791.1"/>
    </source>
</evidence>
<dbReference type="AlphaFoldDB" id="A0A120G5X3"/>
<proteinExistence type="predicted"/>
<keyword evidence="1" id="KW-0812">Transmembrane</keyword>
<name>A0A120G5X3_PSEFL</name>